<dbReference type="Proteomes" id="UP000321296">
    <property type="component" value="Chromosome"/>
</dbReference>
<feature type="transmembrane region" description="Helical" evidence="4">
    <location>
        <begin position="296"/>
        <end position="318"/>
    </location>
</feature>
<dbReference type="GO" id="GO:0016757">
    <property type="term" value="F:glycosyltransferase activity"/>
    <property type="evidence" value="ECO:0007669"/>
    <property type="project" value="UniProtKB-KW"/>
</dbReference>
<reference evidence="6 7" key="1">
    <citation type="submission" date="2019-06" db="EMBL/GenBank/DDBJ databases">
        <title>Genome analyses of bacteria isolated from kimchi.</title>
        <authorList>
            <person name="Lee S."/>
            <person name="Ahn S."/>
            <person name="Roh S."/>
        </authorList>
    </citation>
    <scope>NUCLEOTIDE SEQUENCE [LARGE SCALE GENOMIC DNA]</scope>
    <source>
        <strain evidence="6 7">CBA3630</strain>
    </source>
</reference>
<dbReference type="CDD" id="cd06423">
    <property type="entry name" value="CESA_like"/>
    <property type="match status" value="1"/>
</dbReference>
<evidence type="ECO:0000256" key="2">
    <source>
        <dbReference type="ARBA" id="ARBA00022676"/>
    </source>
</evidence>
<sequence length="416" mass="46818">MLLTIEIILILLAIYPVLGALKWSCGLLFYLILSKRNHEFPKQNHDLDEVFAVIPAYNEEKTLLTTIQSVKNQGLDNDHIMVIDDNSNDETVKIATMAGVRVYTKNENKGKVDSLNYAIKLIDELADPNKTAYLLSIDADTILQANGVQRLLDYFYGHNYGGVTANMDVANRENALAKSQVVEFSSIVGIIKRAQVAMTGTMYAYSGATTLYAMAALKEVGGFREDRATEDISIAFDHSLNGYDAGFAPDVKFYMNVPTTLRDLYRQRKRWAKGGIEVLFTNLLTSLKRPKIIMMLFDQFLTIAWSFSWLIMSIYLAYRLLTEFLSGDFYALGGTIGISLIVMTLQIVVGTVQIFIALLVDDNGSKMDYFMFAPLYLLFYWIVNPLTIITQFVPALLSVYAGMDKGTWQSRERSVD</sequence>
<keyword evidence="4" id="KW-0812">Transmembrane</keyword>
<dbReference type="SUPFAM" id="SSF53448">
    <property type="entry name" value="Nucleotide-diphospho-sugar transferases"/>
    <property type="match status" value="1"/>
</dbReference>
<protein>
    <submittedName>
        <fullName evidence="6">Glycosyltransferase</fullName>
    </submittedName>
</protein>
<feature type="domain" description="Glycosyltransferase 2-like" evidence="5">
    <location>
        <begin position="53"/>
        <end position="219"/>
    </location>
</feature>
<dbReference type="PANTHER" id="PTHR43630">
    <property type="entry name" value="POLY-BETA-1,6-N-ACETYL-D-GLUCOSAMINE SYNTHASE"/>
    <property type="match status" value="1"/>
</dbReference>
<dbReference type="PANTHER" id="PTHR43630:SF1">
    <property type="entry name" value="POLY-BETA-1,6-N-ACETYL-D-GLUCOSAMINE SYNTHASE"/>
    <property type="match status" value="1"/>
</dbReference>
<evidence type="ECO:0000313" key="6">
    <source>
        <dbReference type="EMBL" id="QEA41065.1"/>
    </source>
</evidence>
<dbReference type="InterPro" id="IPR001173">
    <property type="entry name" value="Glyco_trans_2-like"/>
</dbReference>
<dbReference type="KEGG" id="lpse:FGL85_00205"/>
<evidence type="ECO:0000256" key="1">
    <source>
        <dbReference type="ARBA" id="ARBA00006739"/>
    </source>
</evidence>
<dbReference type="Pfam" id="PF00535">
    <property type="entry name" value="Glycos_transf_2"/>
    <property type="match status" value="1"/>
</dbReference>
<feature type="transmembrane region" description="Helical" evidence="4">
    <location>
        <begin position="330"/>
        <end position="360"/>
    </location>
</feature>
<feature type="transmembrane region" description="Helical" evidence="4">
    <location>
        <begin position="6"/>
        <end position="33"/>
    </location>
</feature>
<evidence type="ECO:0000256" key="4">
    <source>
        <dbReference type="SAM" id="Phobius"/>
    </source>
</evidence>
<gene>
    <name evidence="6" type="ORF">FGL85_00205</name>
</gene>
<name>A0A5B8SZX1_LEUPS</name>
<feature type="transmembrane region" description="Helical" evidence="4">
    <location>
        <begin position="372"/>
        <end position="393"/>
    </location>
</feature>
<keyword evidence="4" id="KW-1133">Transmembrane helix</keyword>
<dbReference type="InterPro" id="IPR029044">
    <property type="entry name" value="Nucleotide-diphossugar_trans"/>
</dbReference>
<proteinExistence type="inferred from homology"/>
<organism evidence="6 7">
    <name type="scientific">Leuconostoc pseudomesenteroides</name>
    <dbReference type="NCBI Taxonomy" id="33968"/>
    <lineage>
        <taxon>Bacteria</taxon>
        <taxon>Bacillati</taxon>
        <taxon>Bacillota</taxon>
        <taxon>Bacilli</taxon>
        <taxon>Lactobacillales</taxon>
        <taxon>Lactobacillaceae</taxon>
        <taxon>Leuconostoc</taxon>
    </lineage>
</organism>
<evidence type="ECO:0000313" key="7">
    <source>
        <dbReference type="Proteomes" id="UP000321296"/>
    </source>
</evidence>
<dbReference type="AlphaFoldDB" id="A0A5B8SZX1"/>
<comment type="similarity">
    <text evidence="1">Belongs to the glycosyltransferase 2 family.</text>
</comment>
<evidence type="ECO:0000259" key="5">
    <source>
        <dbReference type="Pfam" id="PF00535"/>
    </source>
</evidence>
<dbReference type="RefSeq" id="WP_147651037.1">
    <property type="nucleotide sequence ID" value="NZ_CP042383.1"/>
</dbReference>
<evidence type="ECO:0000256" key="3">
    <source>
        <dbReference type="ARBA" id="ARBA00022679"/>
    </source>
</evidence>
<keyword evidence="3 6" id="KW-0808">Transferase</keyword>
<keyword evidence="4" id="KW-0472">Membrane</keyword>
<accession>A0A5B8SZX1</accession>
<dbReference type="Gene3D" id="3.90.550.10">
    <property type="entry name" value="Spore Coat Polysaccharide Biosynthesis Protein SpsA, Chain A"/>
    <property type="match status" value="1"/>
</dbReference>
<keyword evidence="2" id="KW-0328">Glycosyltransferase</keyword>
<dbReference type="EMBL" id="CP042383">
    <property type="protein sequence ID" value="QEA41065.1"/>
    <property type="molecule type" value="Genomic_DNA"/>
</dbReference>